<dbReference type="Pfam" id="PF13377">
    <property type="entry name" value="Peripla_BP_3"/>
    <property type="match status" value="1"/>
</dbReference>
<name>A0ABM6Z3P7_9ACTO</name>
<keyword evidence="1" id="KW-0678">Repressor</keyword>
<dbReference type="EMBL" id="CP032514">
    <property type="protein sequence ID" value="AYD89643.1"/>
    <property type="molecule type" value="Genomic_DNA"/>
</dbReference>
<keyword evidence="4" id="KW-0804">Transcription</keyword>
<accession>A0ABM6Z3P7</accession>
<dbReference type="Pfam" id="PF00356">
    <property type="entry name" value="LacI"/>
    <property type="match status" value="1"/>
</dbReference>
<dbReference type="InterPro" id="IPR010982">
    <property type="entry name" value="Lambda_DNA-bd_dom_sf"/>
</dbReference>
<organism evidence="6 7">
    <name type="scientific">Actinomyces lilanjuaniae</name>
    <dbReference type="NCBI Taxonomy" id="2321394"/>
    <lineage>
        <taxon>Bacteria</taxon>
        <taxon>Bacillati</taxon>
        <taxon>Actinomycetota</taxon>
        <taxon>Actinomycetes</taxon>
        <taxon>Actinomycetales</taxon>
        <taxon>Actinomycetaceae</taxon>
        <taxon>Actinomyces</taxon>
    </lineage>
</organism>
<dbReference type="Gene3D" id="1.10.260.40">
    <property type="entry name" value="lambda repressor-like DNA-binding domains"/>
    <property type="match status" value="1"/>
</dbReference>
<dbReference type="CDD" id="cd06288">
    <property type="entry name" value="PBP1_sucrose_transcription_regulator"/>
    <property type="match status" value="1"/>
</dbReference>
<evidence type="ECO:0000256" key="4">
    <source>
        <dbReference type="ARBA" id="ARBA00023163"/>
    </source>
</evidence>
<dbReference type="GO" id="GO:0003677">
    <property type="term" value="F:DNA binding"/>
    <property type="evidence" value="ECO:0007669"/>
    <property type="project" value="UniProtKB-KW"/>
</dbReference>
<keyword evidence="7" id="KW-1185">Reference proteome</keyword>
<evidence type="ECO:0000256" key="3">
    <source>
        <dbReference type="ARBA" id="ARBA00023125"/>
    </source>
</evidence>
<dbReference type="CDD" id="cd01392">
    <property type="entry name" value="HTH_LacI"/>
    <property type="match status" value="1"/>
</dbReference>
<dbReference type="PANTHER" id="PTHR30146">
    <property type="entry name" value="LACI-RELATED TRANSCRIPTIONAL REPRESSOR"/>
    <property type="match status" value="1"/>
</dbReference>
<dbReference type="InterPro" id="IPR028082">
    <property type="entry name" value="Peripla_BP_I"/>
</dbReference>
<evidence type="ECO:0000256" key="2">
    <source>
        <dbReference type="ARBA" id="ARBA00023015"/>
    </source>
</evidence>
<protein>
    <submittedName>
        <fullName evidence="6">LacI family DNA-binding transcriptional regulator</fullName>
    </submittedName>
</protein>
<dbReference type="InterPro" id="IPR000843">
    <property type="entry name" value="HTH_LacI"/>
</dbReference>
<evidence type="ECO:0000313" key="7">
    <source>
        <dbReference type="Proteomes" id="UP000273001"/>
    </source>
</evidence>
<dbReference type="InterPro" id="IPR046335">
    <property type="entry name" value="LacI/GalR-like_sensor"/>
</dbReference>
<keyword evidence="2" id="KW-0805">Transcription regulation</keyword>
<dbReference type="PROSITE" id="PS50932">
    <property type="entry name" value="HTH_LACI_2"/>
    <property type="match status" value="1"/>
</dbReference>
<keyword evidence="3 6" id="KW-0238">DNA-binding</keyword>
<evidence type="ECO:0000259" key="5">
    <source>
        <dbReference type="PROSITE" id="PS50932"/>
    </source>
</evidence>
<dbReference type="SUPFAM" id="SSF53822">
    <property type="entry name" value="Periplasmic binding protein-like I"/>
    <property type="match status" value="1"/>
</dbReference>
<dbReference type="SUPFAM" id="SSF47413">
    <property type="entry name" value="lambda repressor-like DNA-binding domains"/>
    <property type="match status" value="1"/>
</dbReference>
<reference evidence="6 7" key="1">
    <citation type="submission" date="2018-09" db="EMBL/GenBank/DDBJ databases">
        <authorList>
            <person name="Li J."/>
        </authorList>
    </citation>
    <scope>NUCLEOTIDE SEQUENCE [LARGE SCALE GENOMIC DNA]</scope>
    <source>
        <strain evidence="6 7">2129</strain>
    </source>
</reference>
<evidence type="ECO:0000313" key="6">
    <source>
        <dbReference type="EMBL" id="AYD89643.1"/>
    </source>
</evidence>
<dbReference type="Gene3D" id="3.40.50.2300">
    <property type="match status" value="2"/>
</dbReference>
<dbReference type="RefSeq" id="WP_120204224.1">
    <property type="nucleotide sequence ID" value="NZ_CP032514.1"/>
</dbReference>
<dbReference type="PANTHER" id="PTHR30146:SF148">
    <property type="entry name" value="HTH-TYPE TRANSCRIPTIONAL REPRESSOR PURR-RELATED"/>
    <property type="match status" value="1"/>
</dbReference>
<dbReference type="Proteomes" id="UP000273001">
    <property type="component" value="Chromosome"/>
</dbReference>
<gene>
    <name evidence="6" type="ORF">D5R93_05550</name>
</gene>
<dbReference type="SMART" id="SM00354">
    <property type="entry name" value="HTH_LACI"/>
    <property type="match status" value="1"/>
</dbReference>
<evidence type="ECO:0000256" key="1">
    <source>
        <dbReference type="ARBA" id="ARBA00022491"/>
    </source>
</evidence>
<sequence>MATLAEVAQRAQVSTATASLVLSGKAEGRVSSATASRVRAVSDELGYVRDALAGSLRSRRTSTIGVLAEQVLSTPYAVAMIEAILAASRELGWSVLLTDSGGHPEQTGRAVREFRSRRVDAVLYAAMYHQEVHVVPGPEAVAVLNGFADRDDVVGVVPDEEGATRAAVTHLLALGHRRIGHITHDDPALAVGLRRAAYLRVLREAGIGTDTSLVVSGGNDPDSAEATARRLLERRDRPTAVFCYNDGMAAGVYRAAASLGLSVPEDLAVVGFDDLRLISTNLAPALTTLRLPHYEMADWLVRRLVTGDLPDPPAVHRFPCELVTRGSTAAPRVGSSPSGP</sequence>
<proteinExistence type="predicted"/>
<feature type="domain" description="HTH lacI-type" evidence="5">
    <location>
        <begin position="2"/>
        <end position="58"/>
    </location>
</feature>